<dbReference type="InterPro" id="IPR013321">
    <property type="entry name" value="Arc_rbn_hlx_hlx"/>
</dbReference>
<dbReference type="Proteomes" id="UP000197019">
    <property type="component" value="Chromosome"/>
</dbReference>
<gene>
    <name evidence="3" type="ORF">AADEFJLK_01736</name>
    <name evidence="2" type="ORF">CEK71_11965</name>
</gene>
<evidence type="ECO:0000313" key="3">
    <source>
        <dbReference type="EMBL" id="POZ52261.1"/>
    </source>
</evidence>
<evidence type="ECO:0000313" key="4">
    <source>
        <dbReference type="Proteomes" id="UP000197019"/>
    </source>
</evidence>
<dbReference type="GO" id="GO:0006355">
    <property type="term" value="P:regulation of DNA-templated transcription"/>
    <property type="evidence" value="ECO:0007669"/>
    <property type="project" value="InterPro"/>
</dbReference>
<accession>A0A1Z4BZP0</accession>
<dbReference type="Proteomes" id="UP000237423">
    <property type="component" value="Unassembled WGS sequence"/>
</dbReference>
<dbReference type="OrthoDB" id="5296807at2"/>
<proteinExistence type="predicted"/>
<keyword evidence="4" id="KW-1185">Reference proteome</keyword>
<dbReference type="InterPro" id="IPR031914">
    <property type="entry name" value="XACb0070_RHH_dom"/>
</dbReference>
<evidence type="ECO:0000313" key="5">
    <source>
        <dbReference type="Proteomes" id="UP000237423"/>
    </source>
</evidence>
<evidence type="ECO:0000313" key="2">
    <source>
        <dbReference type="EMBL" id="ASF46732.1"/>
    </source>
</evidence>
<organism evidence="2 4">
    <name type="scientific">Methylovulum psychrotolerans</name>
    <dbReference type="NCBI Taxonomy" id="1704499"/>
    <lineage>
        <taxon>Bacteria</taxon>
        <taxon>Pseudomonadati</taxon>
        <taxon>Pseudomonadota</taxon>
        <taxon>Gammaproteobacteria</taxon>
        <taxon>Methylococcales</taxon>
        <taxon>Methylococcaceae</taxon>
        <taxon>Methylovulum</taxon>
    </lineage>
</organism>
<dbReference type="RefSeq" id="WP_088619604.1">
    <property type="nucleotide sequence ID" value="NZ_CP022129.1"/>
</dbReference>
<dbReference type="EMBL" id="PGFZ01000003">
    <property type="protein sequence ID" value="POZ52261.1"/>
    <property type="molecule type" value="Genomic_DNA"/>
</dbReference>
<dbReference type="Gene3D" id="1.10.1220.10">
    <property type="entry name" value="Met repressor-like"/>
    <property type="match status" value="1"/>
</dbReference>
<dbReference type="Pfam" id="PF16762">
    <property type="entry name" value="RHH_6"/>
    <property type="match status" value="1"/>
</dbReference>
<evidence type="ECO:0000259" key="1">
    <source>
        <dbReference type="Pfam" id="PF16762"/>
    </source>
</evidence>
<reference evidence="2 4" key="1">
    <citation type="submission" date="2017-06" db="EMBL/GenBank/DDBJ databases">
        <title>Genome Sequencing of the methanotroph Methylovulum psychrotolerants str. HV10-M2 isolated from a high-altitude environment.</title>
        <authorList>
            <person name="Mateos-Rivera A."/>
        </authorList>
    </citation>
    <scope>NUCLEOTIDE SEQUENCE [LARGE SCALE GENOMIC DNA]</scope>
    <source>
        <strain evidence="2 4">HV10_M2</strain>
    </source>
</reference>
<name>A0A1Z4BZP0_9GAMM</name>
<reference evidence="3 5" key="2">
    <citation type="submission" date="2017-11" db="EMBL/GenBank/DDBJ databases">
        <title>Draft Genome Sequence of Methylobacter psychrotolerans Sph1T, an Obligate Methanotroph from Low-Temperature Environments.</title>
        <authorList>
            <person name="Oshkin I.Y."/>
            <person name="Miroshnikov K."/>
            <person name="Belova S.E."/>
            <person name="Korzhenkov A."/>
            <person name="Toshchakov S.V."/>
            <person name="Dedysh S.N."/>
        </authorList>
    </citation>
    <scope>NUCLEOTIDE SEQUENCE [LARGE SCALE GENOMIC DNA]</scope>
    <source>
        <strain evidence="3 5">Sph1</strain>
    </source>
</reference>
<dbReference type="EMBL" id="CP022129">
    <property type="protein sequence ID" value="ASF46732.1"/>
    <property type="molecule type" value="Genomic_DNA"/>
</dbReference>
<protein>
    <submittedName>
        <fullName evidence="2">Methionine repressor-like protein</fullName>
    </submittedName>
</protein>
<dbReference type="AlphaFoldDB" id="A0A1Z4BZP0"/>
<feature type="domain" description="XACb0070 ribbon-helix-helix" evidence="1">
    <location>
        <begin position="8"/>
        <end position="82"/>
    </location>
</feature>
<sequence>MANPETNARWSLVVSRDTDQALRQFLASQGGGHKGDLSRFVEEAVRSRILDLAATAAKADNATYSQAEIDNAIDEALAWAKQ</sequence>
<dbReference type="KEGG" id="mpsy:CEK71_11965"/>